<organism evidence="4 5">
    <name type="scientific">Albidovulum salinarum</name>
    <dbReference type="NCBI Taxonomy" id="2984153"/>
    <lineage>
        <taxon>Bacteria</taxon>
        <taxon>Pseudomonadati</taxon>
        <taxon>Pseudomonadota</taxon>
        <taxon>Alphaproteobacteria</taxon>
        <taxon>Rhodobacterales</taxon>
        <taxon>Paracoccaceae</taxon>
        <taxon>Albidovulum</taxon>
    </lineage>
</organism>
<proteinExistence type="inferred from homology"/>
<gene>
    <name evidence="4" type="ORF">OEZ60_02725</name>
</gene>
<protein>
    <submittedName>
        <fullName evidence="4">SCO family protein</fullName>
    </submittedName>
</protein>
<evidence type="ECO:0000256" key="2">
    <source>
        <dbReference type="SAM" id="Phobius"/>
    </source>
</evidence>
<evidence type="ECO:0000256" key="3">
    <source>
        <dbReference type="SAM" id="SignalP"/>
    </source>
</evidence>
<accession>A0ABT2X0R2</accession>
<feature type="chain" id="PRO_5046785185" evidence="3">
    <location>
        <begin position="22"/>
        <end position="271"/>
    </location>
</feature>
<dbReference type="EMBL" id="JAOVQO010000002">
    <property type="protein sequence ID" value="MCU9846909.1"/>
    <property type="molecule type" value="Genomic_DNA"/>
</dbReference>
<dbReference type="Pfam" id="PF02630">
    <property type="entry name" value="SCO1-SenC"/>
    <property type="match status" value="1"/>
</dbReference>
<dbReference type="CDD" id="cd02968">
    <property type="entry name" value="SCO"/>
    <property type="match status" value="1"/>
</dbReference>
<name>A0ABT2X0R2_9RHOB</name>
<dbReference type="Gene3D" id="3.40.30.10">
    <property type="entry name" value="Glutaredoxin"/>
    <property type="match status" value="1"/>
</dbReference>
<dbReference type="SUPFAM" id="SSF52833">
    <property type="entry name" value="Thioredoxin-like"/>
    <property type="match status" value="1"/>
</dbReference>
<dbReference type="PANTHER" id="PTHR12151">
    <property type="entry name" value="ELECTRON TRANSPORT PROTIN SCO1/SENC FAMILY MEMBER"/>
    <property type="match status" value="1"/>
</dbReference>
<evidence type="ECO:0000313" key="4">
    <source>
        <dbReference type="EMBL" id="MCU9846909.1"/>
    </source>
</evidence>
<keyword evidence="2" id="KW-0472">Membrane</keyword>
<dbReference type="RefSeq" id="WP_263332979.1">
    <property type="nucleotide sequence ID" value="NZ_JAOVQO010000002.1"/>
</dbReference>
<dbReference type="InterPro" id="IPR003782">
    <property type="entry name" value="SCO1/SenC"/>
</dbReference>
<reference evidence="4 5" key="1">
    <citation type="submission" date="2022-10" db="EMBL/GenBank/DDBJ databases">
        <title>Defluviimonas sp. nov., isolated from ocean surface sediments.</title>
        <authorList>
            <person name="He W."/>
            <person name="Wang L."/>
            <person name="Zhang D.-F."/>
        </authorList>
    </citation>
    <scope>NUCLEOTIDE SEQUENCE [LARGE SCALE GENOMIC DNA]</scope>
    <source>
        <strain evidence="4 5">WL0024</strain>
    </source>
</reference>
<dbReference type="Proteomes" id="UP001209535">
    <property type="component" value="Unassembled WGS sequence"/>
</dbReference>
<dbReference type="PANTHER" id="PTHR12151:SF25">
    <property type="entry name" value="LINALOOL DEHYDRATASE_ISOMERASE DOMAIN-CONTAINING PROTEIN"/>
    <property type="match status" value="1"/>
</dbReference>
<keyword evidence="3" id="KW-0732">Signal</keyword>
<evidence type="ECO:0000256" key="1">
    <source>
        <dbReference type="ARBA" id="ARBA00010996"/>
    </source>
</evidence>
<feature type="transmembrane region" description="Helical" evidence="2">
    <location>
        <begin position="232"/>
        <end position="257"/>
    </location>
</feature>
<comment type="similarity">
    <text evidence="1">Belongs to the SCO1/2 family.</text>
</comment>
<comment type="caution">
    <text evidence="4">The sequence shown here is derived from an EMBL/GenBank/DDBJ whole genome shotgun (WGS) entry which is preliminary data.</text>
</comment>
<sequence length="271" mass="29288">MGLLKALAVILAGLAASPAVAEKLDAEIAYETSQAAIGNATSDHVLTDHRGRTLTLAELRGKPLLVSLIFTSCATVCPITADHLRESVLKAQQALGNDAFNILTFGFDASGDRPAQLAGFAGTHRLVEVTNWQIASADPATTEALLTELGFSFRAGAGGFEHVTQTSLLDAEGRVYRQMYGEAFPLPVLLEPLKELVLGIRTTAITAEGLWDRISFLCTVYNPLTGAYRFDYGIFFGIFFGALSLVLTGIVIFRLWLERRRALKRAERGAI</sequence>
<dbReference type="InterPro" id="IPR036249">
    <property type="entry name" value="Thioredoxin-like_sf"/>
</dbReference>
<feature type="signal peptide" evidence="3">
    <location>
        <begin position="1"/>
        <end position="21"/>
    </location>
</feature>
<keyword evidence="5" id="KW-1185">Reference proteome</keyword>
<keyword evidence="2" id="KW-0812">Transmembrane</keyword>
<keyword evidence="2" id="KW-1133">Transmembrane helix</keyword>
<evidence type="ECO:0000313" key="5">
    <source>
        <dbReference type="Proteomes" id="UP001209535"/>
    </source>
</evidence>